<evidence type="ECO:0000256" key="1">
    <source>
        <dbReference type="SAM" id="Phobius"/>
    </source>
</evidence>
<evidence type="ECO:0000313" key="4">
    <source>
        <dbReference type="Proteomes" id="UP001485043"/>
    </source>
</evidence>
<dbReference type="SUPFAM" id="SSF54909">
    <property type="entry name" value="Dimeric alpha+beta barrel"/>
    <property type="match status" value="1"/>
</dbReference>
<accession>A0AAW1SUW5</accession>
<reference evidence="3 4" key="1">
    <citation type="journal article" date="2024" name="Nat. Commun.">
        <title>Phylogenomics reveals the evolutionary origins of lichenization in chlorophyte algae.</title>
        <authorList>
            <person name="Puginier C."/>
            <person name="Libourel C."/>
            <person name="Otte J."/>
            <person name="Skaloud P."/>
            <person name="Haon M."/>
            <person name="Grisel S."/>
            <person name="Petersen M."/>
            <person name="Berrin J.G."/>
            <person name="Delaux P.M."/>
            <person name="Dal Grande F."/>
            <person name="Keller J."/>
        </authorList>
    </citation>
    <scope>NUCLEOTIDE SEQUENCE [LARGE SCALE GENOMIC DNA]</scope>
    <source>
        <strain evidence="3 4">SAG 2523</strain>
    </source>
</reference>
<dbReference type="InterPro" id="IPR011008">
    <property type="entry name" value="Dimeric_a/b-barrel"/>
</dbReference>
<feature type="transmembrane region" description="Helical" evidence="1">
    <location>
        <begin position="6"/>
        <end position="29"/>
    </location>
</feature>
<keyword evidence="1" id="KW-0472">Membrane</keyword>
<dbReference type="Pfam" id="PF03992">
    <property type="entry name" value="ABM"/>
    <property type="match status" value="1"/>
</dbReference>
<evidence type="ECO:0000313" key="3">
    <source>
        <dbReference type="EMBL" id="KAK9860339.1"/>
    </source>
</evidence>
<proteinExistence type="predicted"/>
<keyword evidence="1" id="KW-0812">Transmembrane</keyword>
<name>A0AAW1SUW5_9CHLO</name>
<protein>
    <recommendedName>
        <fullName evidence="2">ABM domain-containing protein</fullName>
    </recommendedName>
</protein>
<feature type="domain" description="ABM" evidence="2">
    <location>
        <begin position="58"/>
        <end position="122"/>
    </location>
</feature>
<keyword evidence="4" id="KW-1185">Reference proteome</keyword>
<dbReference type="EMBL" id="JALJOV010000854">
    <property type="protein sequence ID" value="KAK9860339.1"/>
    <property type="molecule type" value="Genomic_DNA"/>
</dbReference>
<comment type="caution">
    <text evidence="3">The sequence shown here is derived from an EMBL/GenBank/DDBJ whole genome shotgun (WGS) entry which is preliminary data.</text>
</comment>
<sequence>MVDHRASYAQLALVAVGGGLLVAGGTWLASRKRKAALQKPHKQAWLLIVNLTFPNLKERDKFLPIFAELAKSVAAKERGVLAYELSIADNDPLKIVIFERYVAKHPHYDPMHRSSEAYKTFQSQVLDQVEVASKDGQSYIEQDIGYM</sequence>
<dbReference type="AlphaFoldDB" id="A0AAW1SUW5"/>
<organism evidence="3 4">
    <name type="scientific">Apatococcus fuscideae</name>
    <dbReference type="NCBI Taxonomy" id="2026836"/>
    <lineage>
        <taxon>Eukaryota</taxon>
        <taxon>Viridiplantae</taxon>
        <taxon>Chlorophyta</taxon>
        <taxon>core chlorophytes</taxon>
        <taxon>Trebouxiophyceae</taxon>
        <taxon>Chlorellales</taxon>
        <taxon>Chlorellaceae</taxon>
        <taxon>Apatococcus</taxon>
    </lineage>
</organism>
<evidence type="ECO:0000259" key="2">
    <source>
        <dbReference type="Pfam" id="PF03992"/>
    </source>
</evidence>
<dbReference type="Proteomes" id="UP001485043">
    <property type="component" value="Unassembled WGS sequence"/>
</dbReference>
<keyword evidence="1" id="KW-1133">Transmembrane helix</keyword>
<dbReference type="Gene3D" id="3.30.70.100">
    <property type="match status" value="1"/>
</dbReference>
<dbReference type="InterPro" id="IPR007138">
    <property type="entry name" value="ABM_dom"/>
</dbReference>
<gene>
    <name evidence="3" type="ORF">WJX84_001467</name>
</gene>